<dbReference type="EC" id="3.1.1.74" evidence="2"/>
<dbReference type="Proteomes" id="UP000320475">
    <property type="component" value="Unassembled WGS sequence"/>
</dbReference>
<keyword evidence="5 8" id="KW-1015">Disulfide bond</keyword>
<keyword evidence="11" id="KW-1185">Reference proteome</keyword>
<dbReference type="Gene3D" id="3.40.50.1820">
    <property type="entry name" value="alpha/beta hydrolase"/>
    <property type="match status" value="1"/>
</dbReference>
<dbReference type="SMART" id="SM01110">
    <property type="entry name" value="Cutinase"/>
    <property type="match status" value="1"/>
</dbReference>
<dbReference type="STRING" id="286115.A0A507D4U7"/>
<evidence type="ECO:0000256" key="6">
    <source>
        <dbReference type="ARBA" id="ARBA00034045"/>
    </source>
</evidence>
<comment type="catalytic activity">
    <reaction evidence="6">
        <text>cutin + H2O = cutin monomers.</text>
        <dbReference type="EC" id="3.1.1.74"/>
    </reaction>
</comment>
<evidence type="ECO:0000313" key="10">
    <source>
        <dbReference type="EMBL" id="TPX46270.1"/>
    </source>
</evidence>
<name>A0A507D4U7_9FUNG</name>
<dbReference type="InterPro" id="IPR000675">
    <property type="entry name" value="Cutinase/axe"/>
</dbReference>
<feature type="active site" description="Proton donor/acceptor" evidence="7">
    <location>
        <position position="249"/>
    </location>
</feature>
<evidence type="ECO:0000256" key="7">
    <source>
        <dbReference type="PIRSR" id="PIRSR611150-1"/>
    </source>
</evidence>
<feature type="active site" description="Nucleophile" evidence="7">
    <location>
        <position position="182"/>
    </location>
</feature>
<dbReference type="InterPro" id="IPR029058">
    <property type="entry name" value="AB_hydrolase_fold"/>
</dbReference>
<evidence type="ECO:0000256" key="8">
    <source>
        <dbReference type="PIRSR" id="PIRSR611150-2"/>
    </source>
</evidence>
<dbReference type="GO" id="GO:0016052">
    <property type="term" value="P:carbohydrate catabolic process"/>
    <property type="evidence" value="ECO:0007669"/>
    <property type="project" value="TreeGrafter"/>
</dbReference>
<feature type="disulfide bond" evidence="8">
    <location>
        <begin position="231"/>
        <end position="238"/>
    </location>
</feature>
<dbReference type="PANTHER" id="PTHR48250:SF1">
    <property type="entry name" value="CUTINASE"/>
    <property type="match status" value="1"/>
</dbReference>
<organism evidence="10 11">
    <name type="scientific">Synchytrium endobioticum</name>
    <dbReference type="NCBI Taxonomy" id="286115"/>
    <lineage>
        <taxon>Eukaryota</taxon>
        <taxon>Fungi</taxon>
        <taxon>Fungi incertae sedis</taxon>
        <taxon>Chytridiomycota</taxon>
        <taxon>Chytridiomycota incertae sedis</taxon>
        <taxon>Chytridiomycetes</taxon>
        <taxon>Synchytriales</taxon>
        <taxon>Synchytriaceae</taxon>
        <taxon>Synchytrium</taxon>
    </lineage>
</organism>
<reference evidence="11 12" key="1">
    <citation type="journal article" date="2019" name="Sci. Rep.">
        <title>Comparative genomics of chytrid fungi reveal insights into the obligate biotrophic and pathogenic lifestyle of Synchytrium endobioticum.</title>
        <authorList>
            <person name="van de Vossenberg B.T.L.H."/>
            <person name="Warris S."/>
            <person name="Nguyen H.D.T."/>
            <person name="van Gent-Pelzer M.P.E."/>
            <person name="Joly D.L."/>
            <person name="van de Geest H.C."/>
            <person name="Bonants P.J.M."/>
            <person name="Smith D.S."/>
            <person name="Levesque C.A."/>
            <person name="van der Lee T.A.J."/>
        </authorList>
    </citation>
    <scope>NUCLEOTIDE SEQUENCE [LARGE SCALE GENOMIC DNA]</scope>
    <source>
        <strain evidence="9 12">LEV6574</strain>
        <strain evidence="10 11">MB42</strain>
    </source>
</reference>
<sequence>MPDKPKKPSTLGRVAHIISHLSSPSLGQQDTSVVMITKALLCCVSLASLLAAALPVPPANNDTTVQPLPTNSTNTTIMAKNTSNIRNDFINDGECKAIMLVFAKGSTQAGNIGDTAGLSFVKALEATAPAGTVSVQGVNNYPATILEYMEGGSTSGGKDMANVTTKIVQTCPNSAVFMGGYSQGGQVVHLATAQMPQDVTSKLFGVIIFGDGSGKLANVTGVPASKVLEICHDGDSICQGPSAIVTSAHLNYGMDNQTAADWVMRMSSGIKTLADPAPLC</sequence>
<dbReference type="InterPro" id="IPR011150">
    <property type="entry name" value="Cutinase_monf"/>
</dbReference>
<evidence type="ECO:0000313" key="12">
    <source>
        <dbReference type="Proteomes" id="UP000320475"/>
    </source>
</evidence>
<proteinExistence type="inferred from homology"/>
<dbReference type="GO" id="GO:0005576">
    <property type="term" value="C:extracellular region"/>
    <property type="evidence" value="ECO:0007669"/>
    <property type="project" value="InterPro"/>
</dbReference>
<evidence type="ECO:0000256" key="2">
    <source>
        <dbReference type="ARBA" id="ARBA00013095"/>
    </source>
</evidence>
<dbReference type="GO" id="GO:0050525">
    <property type="term" value="F:cutinase activity"/>
    <property type="evidence" value="ECO:0007669"/>
    <property type="project" value="UniProtKB-EC"/>
</dbReference>
<dbReference type="VEuPathDB" id="FungiDB:SeMB42_g03775"/>
<dbReference type="OrthoDB" id="2145652at2759"/>
<accession>A0A507D4U7</accession>
<keyword evidence="3" id="KW-0732">Signal</keyword>
<feature type="active site" evidence="7">
    <location>
        <position position="235"/>
    </location>
</feature>
<protein>
    <recommendedName>
        <fullName evidence="2">cutinase</fullName>
        <ecNumber evidence="2">3.1.1.74</ecNumber>
    </recommendedName>
</protein>
<dbReference type="PRINTS" id="PR00129">
    <property type="entry name" value="CUTINASE"/>
</dbReference>
<comment type="caution">
    <text evidence="10">The sequence shown here is derived from an EMBL/GenBank/DDBJ whole genome shotgun (WGS) entry which is preliminary data.</text>
</comment>
<dbReference type="EMBL" id="QEAM01000127">
    <property type="protein sequence ID" value="TPX45822.1"/>
    <property type="molecule type" value="Genomic_DNA"/>
</dbReference>
<evidence type="ECO:0000256" key="3">
    <source>
        <dbReference type="ARBA" id="ARBA00022729"/>
    </source>
</evidence>
<feature type="disulfide bond" evidence="8">
    <location>
        <begin position="95"/>
        <end position="171"/>
    </location>
</feature>
<evidence type="ECO:0000256" key="4">
    <source>
        <dbReference type="ARBA" id="ARBA00022801"/>
    </source>
</evidence>
<evidence type="ECO:0000256" key="1">
    <source>
        <dbReference type="ARBA" id="ARBA00007534"/>
    </source>
</evidence>
<evidence type="ECO:0000256" key="5">
    <source>
        <dbReference type="ARBA" id="ARBA00023157"/>
    </source>
</evidence>
<dbReference type="PANTHER" id="PTHR48250">
    <property type="entry name" value="CUTINASE 2-RELATED"/>
    <property type="match status" value="1"/>
</dbReference>
<evidence type="ECO:0000313" key="9">
    <source>
        <dbReference type="EMBL" id="TPX45822.1"/>
    </source>
</evidence>
<dbReference type="Pfam" id="PF01083">
    <property type="entry name" value="Cutinase"/>
    <property type="match status" value="1"/>
</dbReference>
<evidence type="ECO:0000313" key="11">
    <source>
        <dbReference type="Proteomes" id="UP000317494"/>
    </source>
</evidence>
<dbReference type="AlphaFoldDB" id="A0A507D4U7"/>
<dbReference type="Proteomes" id="UP000317494">
    <property type="component" value="Unassembled WGS sequence"/>
</dbReference>
<comment type="similarity">
    <text evidence="1">Belongs to the cutinase family.</text>
</comment>
<dbReference type="EMBL" id="QEAN01000140">
    <property type="protein sequence ID" value="TPX46270.1"/>
    <property type="molecule type" value="Genomic_DNA"/>
</dbReference>
<gene>
    <name evidence="9" type="ORF">SeLEV6574_g03626</name>
    <name evidence="10" type="ORF">SeMB42_g03775</name>
</gene>
<keyword evidence="4" id="KW-0378">Hydrolase</keyword>
<dbReference type="SUPFAM" id="SSF53474">
    <property type="entry name" value="alpha/beta-Hydrolases"/>
    <property type="match status" value="1"/>
</dbReference>